<feature type="domain" description="K-box" evidence="8">
    <location>
        <begin position="84"/>
        <end position="178"/>
    </location>
</feature>
<evidence type="ECO:0000256" key="2">
    <source>
        <dbReference type="ARBA" id="ARBA00022782"/>
    </source>
</evidence>
<dbReference type="Pfam" id="PF01486">
    <property type="entry name" value="K-box"/>
    <property type="match status" value="1"/>
</dbReference>
<dbReference type="InterPro" id="IPR050142">
    <property type="entry name" value="MADS-box/MEF2_TF"/>
</dbReference>
<sequence length="178" mass="21165">MTRQKIEIKKIDNITARQVTFSKRRRGLFKKAQELSTLCDAELALVVFSSTGKLYEYSSSSMQQILERHSFHSENPERLISQPSLDELERYASLSKQLEQKTRDMRQMKGEELEELNLDELKRLEKLVETGLSRVMAKKDDKIMKEINTRKRKEIQLLETNRQLRQVTINCYRFIYLF</sequence>
<evidence type="ECO:0000259" key="7">
    <source>
        <dbReference type="PROSITE" id="PS50066"/>
    </source>
</evidence>
<dbReference type="GO" id="GO:0030154">
    <property type="term" value="P:cell differentiation"/>
    <property type="evidence" value="ECO:0007669"/>
    <property type="project" value="UniProtKB-KW"/>
</dbReference>
<dbReference type="PROSITE" id="PS00350">
    <property type="entry name" value="MADS_BOX_1"/>
    <property type="match status" value="1"/>
</dbReference>
<dbReference type="PROSITE" id="PS51297">
    <property type="entry name" value="K_BOX"/>
    <property type="match status" value="1"/>
</dbReference>
<dbReference type="Gene3D" id="3.40.1810.10">
    <property type="entry name" value="Transcription factor, MADS-box"/>
    <property type="match status" value="1"/>
</dbReference>
<dbReference type="GO" id="GO:0003700">
    <property type="term" value="F:DNA-binding transcription factor activity"/>
    <property type="evidence" value="ECO:0007669"/>
    <property type="project" value="InterPro"/>
</dbReference>
<dbReference type="CDD" id="cd00265">
    <property type="entry name" value="MADS_MEF2_like"/>
    <property type="match status" value="1"/>
</dbReference>
<protein>
    <submittedName>
        <fullName evidence="9">Short vegetative phase</fullName>
    </submittedName>
</protein>
<keyword evidence="2" id="KW-0221">Differentiation</keyword>
<keyword evidence="3" id="KW-0805">Transcription regulation</keyword>
<evidence type="ECO:0000256" key="4">
    <source>
        <dbReference type="ARBA" id="ARBA00023125"/>
    </source>
</evidence>
<dbReference type="InterPro" id="IPR002487">
    <property type="entry name" value="TF_Kbox"/>
</dbReference>
<dbReference type="FunFam" id="3.40.1810.10:FF:000007">
    <property type="entry name" value="Transcription factor, MADS-box"/>
    <property type="match status" value="1"/>
</dbReference>
<dbReference type="InterPro" id="IPR033896">
    <property type="entry name" value="MEF2-like_N"/>
</dbReference>
<evidence type="ECO:0000256" key="6">
    <source>
        <dbReference type="ARBA" id="ARBA00023242"/>
    </source>
</evidence>
<comment type="subcellular location">
    <subcellularLocation>
        <location evidence="1">Nucleus</location>
    </subcellularLocation>
</comment>
<dbReference type="SUPFAM" id="SSF55455">
    <property type="entry name" value="SRF-like"/>
    <property type="match status" value="1"/>
</dbReference>
<keyword evidence="6" id="KW-0539">Nucleus</keyword>
<evidence type="ECO:0000256" key="1">
    <source>
        <dbReference type="ARBA" id="ARBA00004123"/>
    </source>
</evidence>
<reference evidence="9" key="1">
    <citation type="submission" date="2017-10" db="EMBL/GenBank/DDBJ databases">
        <title>Functional and expression analyses of short vegetative phase(SVP)/agamous-like 24 (AGL24) homologs from Morus alba.</title>
        <authorList>
            <person name="He N."/>
            <person name="Luo Y."/>
        </authorList>
    </citation>
    <scope>NUCLEOTIDE SEQUENCE</scope>
</reference>
<dbReference type="GO" id="GO:0000977">
    <property type="term" value="F:RNA polymerase II transcription regulatory region sequence-specific DNA binding"/>
    <property type="evidence" value="ECO:0007669"/>
    <property type="project" value="InterPro"/>
</dbReference>
<dbReference type="PANTHER" id="PTHR48019">
    <property type="entry name" value="SERUM RESPONSE FACTOR HOMOLOG"/>
    <property type="match status" value="1"/>
</dbReference>
<dbReference type="AlphaFoldDB" id="A0A3G1VUM6"/>
<feature type="domain" description="MADS-box" evidence="7">
    <location>
        <begin position="1"/>
        <end position="61"/>
    </location>
</feature>
<evidence type="ECO:0000256" key="3">
    <source>
        <dbReference type="ARBA" id="ARBA00023015"/>
    </source>
</evidence>
<keyword evidence="5" id="KW-0804">Transcription</keyword>
<keyword evidence="4" id="KW-0238">DNA-binding</keyword>
<evidence type="ECO:0000259" key="8">
    <source>
        <dbReference type="PROSITE" id="PS51297"/>
    </source>
</evidence>
<dbReference type="GO" id="GO:0045944">
    <property type="term" value="P:positive regulation of transcription by RNA polymerase II"/>
    <property type="evidence" value="ECO:0007669"/>
    <property type="project" value="InterPro"/>
</dbReference>
<dbReference type="InterPro" id="IPR036879">
    <property type="entry name" value="TF_MADSbox_sf"/>
</dbReference>
<accession>A0A3G1VUM6</accession>
<dbReference type="GO" id="GO:0005634">
    <property type="term" value="C:nucleus"/>
    <property type="evidence" value="ECO:0007669"/>
    <property type="project" value="UniProtKB-SubCell"/>
</dbReference>
<dbReference type="GO" id="GO:0046983">
    <property type="term" value="F:protein dimerization activity"/>
    <property type="evidence" value="ECO:0007669"/>
    <property type="project" value="InterPro"/>
</dbReference>
<dbReference type="Pfam" id="PF00319">
    <property type="entry name" value="SRF-TF"/>
    <property type="match status" value="1"/>
</dbReference>
<dbReference type="InterPro" id="IPR002100">
    <property type="entry name" value="TF_MADSbox"/>
</dbReference>
<evidence type="ECO:0000313" key="9">
    <source>
        <dbReference type="EMBL" id="AYK27568.1"/>
    </source>
</evidence>
<name>A0A3G1VUM6_MORAL</name>
<proteinExistence type="evidence at transcript level"/>
<evidence type="ECO:0000256" key="5">
    <source>
        <dbReference type="ARBA" id="ARBA00023163"/>
    </source>
</evidence>
<dbReference type="PRINTS" id="PR00404">
    <property type="entry name" value="MADSDOMAIN"/>
</dbReference>
<dbReference type="PROSITE" id="PS50066">
    <property type="entry name" value="MADS_BOX_2"/>
    <property type="match status" value="1"/>
</dbReference>
<organism evidence="9">
    <name type="scientific">Morus alba var. alba</name>
    <dbReference type="NCBI Taxonomy" id="229046"/>
    <lineage>
        <taxon>Eukaryota</taxon>
        <taxon>Viridiplantae</taxon>
        <taxon>Streptophyta</taxon>
        <taxon>Embryophyta</taxon>
        <taxon>Tracheophyta</taxon>
        <taxon>Spermatophyta</taxon>
        <taxon>Magnoliopsida</taxon>
        <taxon>eudicotyledons</taxon>
        <taxon>Gunneridae</taxon>
        <taxon>Pentapetalae</taxon>
        <taxon>rosids</taxon>
        <taxon>fabids</taxon>
        <taxon>Rosales</taxon>
        <taxon>Moraceae</taxon>
        <taxon>Moreae</taxon>
        <taxon>Morus</taxon>
    </lineage>
</organism>
<dbReference type="SMART" id="SM00432">
    <property type="entry name" value="MADS"/>
    <property type="match status" value="1"/>
</dbReference>
<dbReference type="EMBL" id="MG241312">
    <property type="protein sequence ID" value="AYK27568.1"/>
    <property type="molecule type" value="mRNA"/>
</dbReference>